<dbReference type="Proteomes" id="UP000698800">
    <property type="component" value="Unassembled WGS sequence"/>
</dbReference>
<keyword evidence="3" id="KW-1185">Reference proteome</keyword>
<evidence type="ECO:0000259" key="1">
    <source>
        <dbReference type="Pfam" id="PF24494"/>
    </source>
</evidence>
<organism evidence="2 3">
    <name type="scientific">Glutinoglossum americanum</name>
    <dbReference type="NCBI Taxonomy" id="1670608"/>
    <lineage>
        <taxon>Eukaryota</taxon>
        <taxon>Fungi</taxon>
        <taxon>Dikarya</taxon>
        <taxon>Ascomycota</taxon>
        <taxon>Pezizomycotina</taxon>
        <taxon>Geoglossomycetes</taxon>
        <taxon>Geoglossales</taxon>
        <taxon>Geoglossaceae</taxon>
        <taxon>Glutinoglossum</taxon>
    </lineage>
</organism>
<reference evidence="2" key="1">
    <citation type="submission" date="2021-03" db="EMBL/GenBank/DDBJ databases">
        <title>Comparative genomics and phylogenomic investigation of the class Geoglossomycetes provide insights into ecological specialization and systematics.</title>
        <authorList>
            <person name="Melie T."/>
            <person name="Pirro S."/>
            <person name="Miller A.N."/>
            <person name="Quandt A."/>
        </authorList>
    </citation>
    <scope>NUCLEOTIDE SEQUENCE</scope>
    <source>
        <strain evidence="2">GBOQ0MN5Z8</strain>
    </source>
</reference>
<evidence type="ECO:0000313" key="2">
    <source>
        <dbReference type="EMBL" id="KAH0541757.1"/>
    </source>
</evidence>
<comment type="caution">
    <text evidence="2">The sequence shown here is derived from an EMBL/GenBank/DDBJ whole genome shotgun (WGS) entry which is preliminary data.</text>
</comment>
<protein>
    <recommendedName>
        <fullName evidence="1">DUF7587 domain-containing protein</fullName>
    </recommendedName>
</protein>
<dbReference type="AlphaFoldDB" id="A0A9P8I8W6"/>
<accession>A0A9P8I8W6</accession>
<name>A0A9P8I8W6_9PEZI</name>
<dbReference type="Pfam" id="PF24494">
    <property type="entry name" value="DUF7587"/>
    <property type="match status" value="1"/>
</dbReference>
<dbReference type="OrthoDB" id="5101000at2759"/>
<dbReference type="InterPro" id="IPR056009">
    <property type="entry name" value="DUF7587"/>
</dbReference>
<gene>
    <name evidence="2" type="ORF">FGG08_003779</name>
</gene>
<feature type="domain" description="DUF7587" evidence="1">
    <location>
        <begin position="3"/>
        <end position="95"/>
    </location>
</feature>
<evidence type="ECO:0000313" key="3">
    <source>
        <dbReference type="Proteomes" id="UP000698800"/>
    </source>
</evidence>
<proteinExistence type="predicted"/>
<dbReference type="EMBL" id="JAGHQL010000069">
    <property type="protein sequence ID" value="KAH0541757.1"/>
    <property type="molecule type" value="Genomic_DNA"/>
</dbReference>
<sequence>MQEHVLTPFVSLTNSPPRALDWMRSINNKGATDIELYLIDTRKIPYDHISPAWVLKEYCKVPNCGKVWHDDPAHELLVYYHIPEEAVTGKAKLDDVRSRLRSCFPASFEDQTKEVIAPLKRFRASLHGKGSFISSVEVKVALALVCMFTIDLRTVFTISMITDALGLE</sequence>